<dbReference type="Proteomes" id="UP001443914">
    <property type="component" value="Unassembled WGS sequence"/>
</dbReference>
<comment type="caution">
    <text evidence="6">The sequence shown here is derived from an EMBL/GenBank/DDBJ whole genome shotgun (WGS) entry which is preliminary data.</text>
</comment>
<evidence type="ECO:0000259" key="5">
    <source>
        <dbReference type="PROSITE" id="PS51471"/>
    </source>
</evidence>
<evidence type="ECO:0000256" key="3">
    <source>
        <dbReference type="ARBA" id="ARBA00023004"/>
    </source>
</evidence>
<evidence type="ECO:0000256" key="1">
    <source>
        <dbReference type="ARBA" id="ARBA00008056"/>
    </source>
</evidence>
<evidence type="ECO:0000313" key="6">
    <source>
        <dbReference type="EMBL" id="KAK9704851.1"/>
    </source>
</evidence>
<gene>
    <name evidence="6" type="ORF">RND81_07G015300</name>
</gene>
<name>A0AAW1JLV1_SAPOF</name>
<dbReference type="AlphaFoldDB" id="A0AAW1JLV1"/>
<evidence type="ECO:0000313" key="7">
    <source>
        <dbReference type="Proteomes" id="UP001443914"/>
    </source>
</evidence>
<comment type="similarity">
    <text evidence="1 4">Belongs to the iron/ascorbate-dependent oxidoreductase family.</text>
</comment>
<dbReference type="PROSITE" id="PS51471">
    <property type="entry name" value="FE2OG_OXY"/>
    <property type="match status" value="1"/>
</dbReference>
<dbReference type="GO" id="GO:0016491">
    <property type="term" value="F:oxidoreductase activity"/>
    <property type="evidence" value="ECO:0007669"/>
    <property type="project" value="UniProtKB-KW"/>
</dbReference>
<proteinExistence type="inferred from homology"/>
<dbReference type="Pfam" id="PF14226">
    <property type="entry name" value="DIOX_N"/>
    <property type="match status" value="1"/>
</dbReference>
<keyword evidence="2 4" id="KW-0479">Metal-binding</keyword>
<keyword evidence="3 4" id="KW-0408">Iron</keyword>
<dbReference type="Gene3D" id="2.60.120.330">
    <property type="entry name" value="B-lactam Antibiotic, Isopenicillin N Synthase, Chain"/>
    <property type="match status" value="1"/>
</dbReference>
<dbReference type="Pfam" id="PF03171">
    <property type="entry name" value="2OG-FeII_Oxy"/>
    <property type="match status" value="1"/>
</dbReference>
<reference evidence="6" key="1">
    <citation type="submission" date="2024-03" db="EMBL/GenBank/DDBJ databases">
        <title>WGS assembly of Saponaria officinalis var. Norfolk2.</title>
        <authorList>
            <person name="Jenkins J."/>
            <person name="Shu S."/>
            <person name="Grimwood J."/>
            <person name="Barry K."/>
            <person name="Goodstein D."/>
            <person name="Schmutz J."/>
            <person name="Leebens-Mack J."/>
            <person name="Osbourn A."/>
        </authorList>
    </citation>
    <scope>NUCLEOTIDE SEQUENCE [LARGE SCALE GENOMIC DNA]</scope>
    <source>
        <strain evidence="6">JIC</strain>
    </source>
</reference>
<evidence type="ECO:0000256" key="4">
    <source>
        <dbReference type="RuleBase" id="RU003682"/>
    </source>
</evidence>
<evidence type="ECO:0000256" key="2">
    <source>
        <dbReference type="ARBA" id="ARBA00022723"/>
    </source>
</evidence>
<sequence length="308" mass="35071">MWLPAFGDSAVDLLSTTADDHNDDGESDGGGWCWWWVIVVINHGVPIELMDKTVEIIEQLFKLPPEEKAKLKMENDINSVFKMYTSTLNMEEHTQSWRDAFRLNCDSLETNLRFWPQTPKRFRDIVSEYFTLVKELGSKLLQCLSEGLGLEPEYLKSQFNKVHGLVANYYPACPDPSLTIGIPSHEDPTFITIIRPSNVPGLQIRKDGEWWSVETPSNAFVVLLGNQIEVISNGKLKAVEHRVVSATEARTSLVLNIFPSDDCIIGPAKALIEANERELYKTFRYKEFYDSLIVKRLLSNSPYVIVNE</sequence>
<feature type="domain" description="Fe2OG dioxygenase" evidence="5">
    <location>
        <begin position="161"/>
        <end position="259"/>
    </location>
</feature>
<dbReference type="InterPro" id="IPR050295">
    <property type="entry name" value="Plant_2OG-oxidoreductases"/>
</dbReference>
<accession>A0AAW1JLV1</accession>
<keyword evidence="7" id="KW-1185">Reference proteome</keyword>
<dbReference type="InterPro" id="IPR027443">
    <property type="entry name" value="IPNS-like_sf"/>
</dbReference>
<keyword evidence="4" id="KW-0560">Oxidoreductase</keyword>
<dbReference type="InterPro" id="IPR026992">
    <property type="entry name" value="DIOX_N"/>
</dbReference>
<dbReference type="GO" id="GO:0046872">
    <property type="term" value="F:metal ion binding"/>
    <property type="evidence" value="ECO:0007669"/>
    <property type="project" value="UniProtKB-KW"/>
</dbReference>
<dbReference type="InterPro" id="IPR044861">
    <property type="entry name" value="IPNS-like_FE2OG_OXY"/>
</dbReference>
<dbReference type="InterPro" id="IPR005123">
    <property type="entry name" value="Oxoglu/Fe-dep_dioxygenase_dom"/>
</dbReference>
<dbReference type="PANTHER" id="PTHR47991">
    <property type="entry name" value="OXOGLUTARATE/IRON-DEPENDENT DIOXYGENASE"/>
    <property type="match status" value="1"/>
</dbReference>
<protein>
    <recommendedName>
        <fullName evidence="5">Fe2OG dioxygenase domain-containing protein</fullName>
    </recommendedName>
</protein>
<organism evidence="6 7">
    <name type="scientific">Saponaria officinalis</name>
    <name type="common">Common soapwort</name>
    <name type="synonym">Lychnis saponaria</name>
    <dbReference type="NCBI Taxonomy" id="3572"/>
    <lineage>
        <taxon>Eukaryota</taxon>
        <taxon>Viridiplantae</taxon>
        <taxon>Streptophyta</taxon>
        <taxon>Embryophyta</taxon>
        <taxon>Tracheophyta</taxon>
        <taxon>Spermatophyta</taxon>
        <taxon>Magnoliopsida</taxon>
        <taxon>eudicotyledons</taxon>
        <taxon>Gunneridae</taxon>
        <taxon>Pentapetalae</taxon>
        <taxon>Caryophyllales</taxon>
        <taxon>Caryophyllaceae</taxon>
        <taxon>Caryophylleae</taxon>
        <taxon>Saponaria</taxon>
    </lineage>
</organism>
<dbReference type="EMBL" id="JBDFQZ010000007">
    <property type="protein sequence ID" value="KAK9704851.1"/>
    <property type="molecule type" value="Genomic_DNA"/>
</dbReference>
<dbReference type="SUPFAM" id="SSF51197">
    <property type="entry name" value="Clavaminate synthase-like"/>
    <property type="match status" value="1"/>
</dbReference>